<keyword evidence="5 6" id="KW-0472">Membrane</keyword>
<feature type="transmembrane region" description="Helical" evidence="6">
    <location>
        <begin position="181"/>
        <end position="201"/>
    </location>
</feature>
<keyword evidence="10" id="KW-1185">Reference proteome</keyword>
<feature type="domain" description="Cation efflux protein transmembrane" evidence="7">
    <location>
        <begin position="95"/>
        <end position="285"/>
    </location>
</feature>
<dbReference type="Proteomes" id="UP001195769">
    <property type="component" value="Unassembled WGS sequence"/>
</dbReference>
<dbReference type="GO" id="GO:0098771">
    <property type="term" value="P:inorganic ion homeostasis"/>
    <property type="evidence" value="ECO:0007669"/>
    <property type="project" value="UniProtKB-ARBA"/>
</dbReference>
<dbReference type="SUPFAM" id="SSF161111">
    <property type="entry name" value="Cation efflux protein transmembrane domain-like"/>
    <property type="match status" value="1"/>
</dbReference>
<dbReference type="GO" id="GO:0016020">
    <property type="term" value="C:membrane"/>
    <property type="evidence" value="ECO:0007669"/>
    <property type="project" value="UniProtKB-SubCell"/>
</dbReference>
<evidence type="ECO:0000313" key="10">
    <source>
        <dbReference type="Proteomes" id="UP001195769"/>
    </source>
</evidence>
<dbReference type="Gene3D" id="1.20.1510.10">
    <property type="entry name" value="Cation efflux protein transmembrane domain"/>
    <property type="match status" value="1"/>
</dbReference>
<dbReference type="AlphaFoldDB" id="A0AAD4DYU8"/>
<dbReference type="Gene3D" id="3.30.70.1350">
    <property type="entry name" value="Cation efflux protein, cytoplasmic domain"/>
    <property type="match status" value="1"/>
</dbReference>
<dbReference type="SUPFAM" id="SSF160240">
    <property type="entry name" value="Cation efflux protein cytoplasmic domain-like"/>
    <property type="match status" value="1"/>
</dbReference>
<comment type="subcellular location">
    <subcellularLocation>
        <location evidence="1">Membrane</location>
        <topology evidence="1">Multi-pass membrane protein</topology>
    </subcellularLocation>
</comment>
<feature type="domain" description="Cation efflux protein cytoplasmic" evidence="8">
    <location>
        <begin position="327"/>
        <end position="382"/>
    </location>
</feature>
<dbReference type="InterPro" id="IPR058533">
    <property type="entry name" value="Cation_efflux_TM"/>
</dbReference>
<dbReference type="EMBL" id="JABBWK010000053">
    <property type="protein sequence ID" value="KAG1896620.1"/>
    <property type="molecule type" value="Genomic_DNA"/>
</dbReference>
<evidence type="ECO:0000313" key="9">
    <source>
        <dbReference type="EMBL" id="KAG1896620.1"/>
    </source>
</evidence>
<dbReference type="PANTHER" id="PTHR43840">
    <property type="entry name" value="MITOCHONDRIAL METAL TRANSPORTER 1-RELATED"/>
    <property type="match status" value="1"/>
</dbReference>
<dbReference type="InterPro" id="IPR027470">
    <property type="entry name" value="Cation_efflux_CTD"/>
</dbReference>
<keyword evidence="2" id="KW-0813">Transport</keyword>
<keyword evidence="4 6" id="KW-1133">Transmembrane helix</keyword>
<dbReference type="InterPro" id="IPR027469">
    <property type="entry name" value="Cation_efflux_TMD_sf"/>
</dbReference>
<feature type="transmembrane region" description="Helical" evidence="6">
    <location>
        <begin position="93"/>
        <end position="114"/>
    </location>
</feature>
<evidence type="ECO:0000256" key="4">
    <source>
        <dbReference type="ARBA" id="ARBA00022989"/>
    </source>
</evidence>
<name>A0AAD4DYU8_9AGAM</name>
<evidence type="ECO:0000256" key="6">
    <source>
        <dbReference type="SAM" id="Phobius"/>
    </source>
</evidence>
<evidence type="ECO:0000259" key="8">
    <source>
        <dbReference type="Pfam" id="PF16916"/>
    </source>
</evidence>
<dbReference type="InterPro" id="IPR036837">
    <property type="entry name" value="Cation_efflux_CTD_sf"/>
</dbReference>
<dbReference type="GO" id="GO:0030003">
    <property type="term" value="P:intracellular monoatomic cation homeostasis"/>
    <property type="evidence" value="ECO:0007669"/>
    <property type="project" value="UniProtKB-ARBA"/>
</dbReference>
<accession>A0AAD4DYU8</accession>
<sequence length="431" mass="48553">MSVSGSFIDRADKDIEVAPKLQGSDLPDPYRIRVGLKTDDELSQLRRRRRTGKRLEKFHRKQNDLIQSLLKPMEEHTQEAREDEANFPFSVRVAVWASLCANFILCVLQLYAAVSFVSLSLIATGIDATFDFGSNIFLYWTHKKALSMDINKWPVGGSRLETIGNVVYGDSFVHSAGNHLIFFQVQCSMASVNLVVIVESVRALMAQEKDNGFRIQAIIAVAAALGIGPFVLFLYCLALRSKSSQVQVLWEDHRNDLFINGFGILMSAGGSRSRWWLDSAGAVIVRFIHWRWSHTMYEQFGFLAGKSAPHDFLQLIIHKAMTFSDEIEKIDTVRAYHDYIVEVDIVMDATTPLWKAHDISQQLQDKIEVLPNVERAFVHVDHETTHAPGHASVLAMDWYGNETLHNAPLTNMTIDGKPVAAVQNVDNFSFA</sequence>
<dbReference type="Pfam" id="PF01545">
    <property type="entry name" value="Cation_efflux"/>
    <property type="match status" value="1"/>
</dbReference>
<organism evidence="9 10">
    <name type="scientific">Suillus fuscotomentosus</name>
    <dbReference type="NCBI Taxonomy" id="1912939"/>
    <lineage>
        <taxon>Eukaryota</taxon>
        <taxon>Fungi</taxon>
        <taxon>Dikarya</taxon>
        <taxon>Basidiomycota</taxon>
        <taxon>Agaricomycotina</taxon>
        <taxon>Agaricomycetes</taxon>
        <taxon>Agaricomycetidae</taxon>
        <taxon>Boletales</taxon>
        <taxon>Suillineae</taxon>
        <taxon>Suillaceae</taxon>
        <taxon>Suillus</taxon>
    </lineage>
</organism>
<evidence type="ECO:0000256" key="5">
    <source>
        <dbReference type="ARBA" id="ARBA00023136"/>
    </source>
</evidence>
<dbReference type="PANTHER" id="PTHR43840:SF12">
    <property type="entry name" value="CATION DIFFUSION FACILITATOR 1 (AFU_ORTHOLOGUE AFUA_1G14440)"/>
    <property type="match status" value="1"/>
</dbReference>
<dbReference type="RefSeq" id="XP_041222196.1">
    <property type="nucleotide sequence ID" value="XM_041364491.1"/>
</dbReference>
<evidence type="ECO:0000256" key="3">
    <source>
        <dbReference type="ARBA" id="ARBA00022692"/>
    </source>
</evidence>
<proteinExistence type="predicted"/>
<reference evidence="9" key="1">
    <citation type="journal article" date="2020" name="New Phytol.">
        <title>Comparative genomics reveals dynamic genome evolution in host specialist ectomycorrhizal fungi.</title>
        <authorList>
            <person name="Lofgren L.A."/>
            <person name="Nguyen N.H."/>
            <person name="Vilgalys R."/>
            <person name="Ruytinx J."/>
            <person name="Liao H.L."/>
            <person name="Branco S."/>
            <person name="Kuo A."/>
            <person name="LaButti K."/>
            <person name="Lipzen A."/>
            <person name="Andreopoulos W."/>
            <person name="Pangilinan J."/>
            <person name="Riley R."/>
            <person name="Hundley H."/>
            <person name="Na H."/>
            <person name="Barry K."/>
            <person name="Grigoriev I.V."/>
            <person name="Stajich J.E."/>
            <person name="Kennedy P.G."/>
        </authorList>
    </citation>
    <scope>NUCLEOTIDE SEQUENCE</scope>
    <source>
        <strain evidence="9">FC203</strain>
    </source>
</reference>
<evidence type="ECO:0000256" key="2">
    <source>
        <dbReference type="ARBA" id="ARBA00022448"/>
    </source>
</evidence>
<evidence type="ECO:0000259" key="7">
    <source>
        <dbReference type="Pfam" id="PF01545"/>
    </source>
</evidence>
<comment type="caution">
    <text evidence="9">The sequence shown here is derived from an EMBL/GenBank/DDBJ whole genome shotgun (WGS) entry which is preliminary data.</text>
</comment>
<protein>
    <submittedName>
        <fullName evidence="9">CDF manganese transporter</fullName>
    </submittedName>
</protein>
<gene>
    <name evidence="9" type="ORF">F5891DRAFT_1130171</name>
</gene>
<dbReference type="GeneID" id="64658789"/>
<dbReference type="GO" id="GO:0008324">
    <property type="term" value="F:monoatomic cation transmembrane transporter activity"/>
    <property type="evidence" value="ECO:0007669"/>
    <property type="project" value="InterPro"/>
</dbReference>
<dbReference type="Pfam" id="PF16916">
    <property type="entry name" value="ZT_dimer"/>
    <property type="match status" value="1"/>
</dbReference>
<evidence type="ECO:0000256" key="1">
    <source>
        <dbReference type="ARBA" id="ARBA00004141"/>
    </source>
</evidence>
<dbReference type="InterPro" id="IPR050291">
    <property type="entry name" value="CDF_Transporter"/>
</dbReference>
<keyword evidence="3 6" id="KW-0812">Transmembrane</keyword>
<feature type="transmembrane region" description="Helical" evidence="6">
    <location>
        <begin position="213"/>
        <end position="235"/>
    </location>
</feature>